<reference evidence="3 4" key="1">
    <citation type="submission" date="2020-08" db="EMBL/GenBank/DDBJ databases">
        <title>Genomic Encyclopedia of Type Strains, Phase III (KMG-III): the genomes of soil and plant-associated and newly described type strains.</title>
        <authorList>
            <person name="Whitman W."/>
        </authorList>
    </citation>
    <scope>NUCLEOTIDE SEQUENCE [LARGE SCALE GENOMIC DNA]</scope>
    <source>
        <strain evidence="3 4">CECT 3265</strain>
    </source>
</reference>
<dbReference type="EMBL" id="JACHJG010000001">
    <property type="protein sequence ID" value="MBB4884109.1"/>
    <property type="molecule type" value="Genomic_DNA"/>
</dbReference>
<organism evidence="3 4">
    <name type="scientific">Streptomyces netropsis</name>
    <name type="common">Streptoverticillium netropsis</name>
    <dbReference type="NCBI Taxonomy" id="55404"/>
    <lineage>
        <taxon>Bacteria</taxon>
        <taxon>Bacillati</taxon>
        <taxon>Actinomycetota</taxon>
        <taxon>Actinomycetes</taxon>
        <taxon>Kitasatosporales</taxon>
        <taxon>Streptomycetaceae</taxon>
        <taxon>Streptomyces</taxon>
    </lineage>
</organism>
<feature type="compositionally biased region" description="Pro residues" evidence="1">
    <location>
        <begin position="108"/>
        <end position="123"/>
    </location>
</feature>
<keyword evidence="4" id="KW-1185">Reference proteome</keyword>
<protein>
    <submittedName>
        <fullName evidence="3">Uncharacterized protein</fullName>
    </submittedName>
</protein>
<comment type="caution">
    <text evidence="3">The sequence shown here is derived from an EMBL/GenBank/DDBJ whole genome shotgun (WGS) entry which is preliminary data.</text>
</comment>
<sequence>MPQHRRRGAAALLLLLLAVLSGPALSGPVLSGAVPSAYARAASGTTAAVPQDTRPEIRDPHAVRADPGDAGGTCRPQDLPLKGAEAVVPAGHGDPLTGPAATRTAPPAALPPPATAPRPPPAPVAGCAELLPVLRI</sequence>
<accession>A0A7W7L5T3</accession>
<evidence type="ECO:0000313" key="4">
    <source>
        <dbReference type="Proteomes" id="UP000556436"/>
    </source>
</evidence>
<proteinExistence type="predicted"/>
<dbReference type="AlphaFoldDB" id="A0A7W7L5T3"/>
<evidence type="ECO:0000256" key="1">
    <source>
        <dbReference type="SAM" id="MobiDB-lite"/>
    </source>
</evidence>
<keyword evidence="2" id="KW-0732">Signal</keyword>
<feature type="chain" id="PRO_5038622327" evidence="2">
    <location>
        <begin position="27"/>
        <end position="136"/>
    </location>
</feature>
<dbReference type="Proteomes" id="UP000556436">
    <property type="component" value="Unassembled WGS sequence"/>
</dbReference>
<name>A0A7W7L5T3_STRNE</name>
<gene>
    <name evidence="3" type="ORF">FHS38_000118</name>
</gene>
<feature type="region of interest" description="Disordered" evidence="1">
    <location>
        <begin position="42"/>
        <end position="123"/>
    </location>
</feature>
<feature type="compositionally biased region" description="Basic and acidic residues" evidence="1">
    <location>
        <begin position="53"/>
        <end position="67"/>
    </location>
</feature>
<dbReference type="RefSeq" id="WP_184729547.1">
    <property type="nucleotide sequence ID" value="NZ_BMRW01000001.1"/>
</dbReference>
<evidence type="ECO:0000256" key="2">
    <source>
        <dbReference type="SAM" id="SignalP"/>
    </source>
</evidence>
<evidence type="ECO:0000313" key="3">
    <source>
        <dbReference type="EMBL" id="MBB4884109.1"/>
    </source>
</evidence>
<feature type="compositionally biased region" description="Low complexity" evidence="1">
    <location>
        <begin position="95"/>
        <end position="107"/>
    </location>
</feature>
<feature type="signal peptide" evidence="2">
    <location>
        <begin position="1"/>
        <end position="26"/>
    </location>
</feature>